<protein>
    <submittedName>
        <fullName evidence="1">Uncharacterized protein</fullName>
    </submittedName>
</protein>
<reference evidence="1" key="1">
    <citation type="submission" date="2020-05" db="EMBL/GenBank/DDBJ databases">
        <title>Mycena genomes resolve the evolution of fungal bioluminescence.</title>
        <authorList>
            <person name="Tsai I.J."/>
        </authorList>
    </citation>
    <scope>NUCLEOTIDE SEQUENCE</scope>
    <source>
        <strain evidence="1">110903Hualien_Pintung</strain>
    </source>
</reference>
<dbReference type="OrthoDB" id="3060179at2759"/>
<organism evidence="1 2">
    <name type="scientific">Mycena chlorophos</name>
    <name type="common">Agaric fungus</name>
    <name type="synonym">Agaricus chlorophos</name>
    <dbReference type="NCBI Taxonomy" id="658473"/>
    <lineage>
        <taxon>Eukaryota</taxon>
        <taxon>Fungi</taxon>
        <taxon>Dikarya</taxon>
        <taxon>Basidiomycota</taxon>
        <taxon>Agaricomycotina</taxon>
        <taxon>Agaricomycetes</taxon>
        <taxon>Agaricomycetidae</taxon>
        <taxon>Agaricales</taxon>
        <taxon>Marasmiineae</taxon>
        <taxon>Mycenaceae</taxon>
        <taxon>Mycena</taxon>
    </lineage>
</organism>
<evidence type="ECO:0000313" key="1">
    <source>
        <dbReference type="EMBL" id="KAF7320561.1"/>
    </source>
</evidence>
<proteinExistence type="predicted"/>
<dbReference type="EMBL" id="JACAZE010000002">
    <property type="protein sequence ID" value="KAF7320561.1"/>
    <property type="molecule type" value="Genomic_DNA"/>
</dbReference>
<comment type="caution">
    <text evidence="1">The sequence shown here is derived from an EMBL/GenBank/DDBJ whole genome shotgun (WGS) entry which is preliminary data.</text>
</comment>
<gene>
    <name evidence="1" type="ORF">HMN09_00140100</name>
</gene>
<sequence length="176" mass="20189">MFHRSKNTTIHGGTFVVNNHWHKNTFASDPEDDYRRIRLGDINILKLISEVELLEDRATRLKKRHGQANTVKVVVGLQKTYHAKIFGSTDIFTVIAYEGDLTQWRRKLSPEVIWNTSLVQLFGVTNSPRAHALIYHNELILAALVIENAPTHLGKELLMYSLGGQLWVIALIYFRL</sequence>
<dbReference type="Proteomes" id="UP000613580">
    <property type="component" value="Unassembled WGS sequence"/>
</dbReference>
<evidence type="ECO:0000313" key="2">
    <source>
        <dbReference type="Proteomes" id="UP000613580"/>
    </source>
</evidence>
<dbReference type="AlphaFoldDB" id="A0A8H6TPS6"/>
<name>A0A8H6TPS6_MYCCL</name>
<accession>A0A8H6TPS6</accession>
<keyword evidence="2" id="KW-1185">Reference proteome</keyword>